<dbReference type="AlphaFoldDB" id="A0A401PDT5"/>
<feature type="compositionally biased region" description="Pro residues" evidence="1">
    <location>
        <begin position="70"/>
        <end position="84"/>
    </location>
</feature>
<dbReference type="EMBL" id="BFAA01000344">
    <property type="protein sequence ID" value="GCB71286.1"/>
    <property type="molecule type" value="Genomic_DNA"/>
</dbReference>
<feature type="region of interest" description="Disordered" evidence="1">
    <location>
        <begin position="57"/>
        <end position="84"/>
    </location>
</feature>
<sequence length="84" mass="9428">MLPSRRRRHDAAREEESKRQQLMPQNIVLMFPIPKSIPGNLGKIQARSEYKITIMKSTGGQAQRNAAPDDPVPWLPHAPGPCSE</sequence>
<feature type="region of interest" description="Disordered" evidence="1">
    <location>
        <begin position="1"/>
        <end position="20"/>
    </location>
</feature>
<organism evidence="2 3">
    <name type="scientific">Scyliorhinus torazame</name>
    <name type="common">Cloudy catshark</name>
    <name type="synonym">Catulus torazame</name>
    <dbReference type="NCBI Taxonomy" id="75743"/>
    <lineage>
        <taxon>Eukaryota</taxon>
        <taxon>Metazoa</taxon>
        <taxon>Chordata</taxon>
        <taxon>Craniata</taxon>
        <taxon>Vertebrata</taxon>
        <taxon>Chondrichthyes</taxon>
        <taxon>Elasmobranchii</taxon>
        <taxon>Galeomorphii</taxon>
        <taxon>Galeoidea</taxon>
        <taxon>Carcharhiniformes</taxon>
        <taxon>Scyliorhinidae</taxon>
        <taxon>Scyliorhinus</taxon>
    </lineage>
</organism>
<name>A0A401PDT5_SCYTO</name>
<reference evidence="2 3" key="1">
    <citation type="journal article" date="2018" name="Nat. Ecol. Evol.">
        <title>Shark genomes provide insights into elasmobranch evolution and the origin of vertebrates.</title>
        <authorList>
            <person name="Hara Y"/>
            <person name="Yamaguchi K"/>
            <person name="Onimaru K"/>
            <person name="Kadota M"/>
            <person name="Koyanagi M"/>
            <person name="Keeley SD"/>
            <person name="Tatsumi K"/>
            <person name="Tanaka K"/>
            <person name="Motone F"/>
            <person name="Kageyama Y"/>
            <person name="Nozu R"/>
            <person name="Adachi N"/>
            <person name="Nishimura O"/>
            <person name="Nakagawa R"/>
            <person name="Tanegashima C"/>
            <person name="Kiyatake I"/>
            <person name="Matsumoto R"/>
            <person name="Murakumo K"/>
            <person name="Nishida K"/>
            <person name="Terakita A"/>
            <person name="Kuratani S"/>
            <person name="Sato K"/>
            <person name="Hyodo S Kuraku.S."/>
        </authorList>
    </citation>
    <scope>NUCLEOTIDE SEQUENCE [LARGE SCALE GENOMIC DNA]</scope>
</reference>
<keyword evidence="3" id="KW-1185">Reference proteome</keyword>
<evidence type="ECO:0000256" key="1">
    <source>
        <dbReference type="SAM" id="MobiDB-lite"/>
    </source>
</evidence>
<feature type="compositionally biased region" description="Basic residues" evidence="1">
    <location>
        <begin position="1"/>
        <end position="10"/>
    </location>
</feature>
<gene>
    <name evidence="2" type="ORF">scyTo_0001513</name>
</gene>
<protein>
    <submittedName>
        <fullName evidence="2">Uncharacterized protein</fullName>
    </submittedName>
</protein>
<comment type="caution">
    <text evidence="2">The sequence shown here is derived from an EMBL/GenBank/DDBJ whole genome shotgun (WGS) entry which is preliminary data.</text>
</comment>
<dbReference type="Proteomes" id="UP000288216">
    <property type="component" value="Unassembled WGS sequence"/>
</dbReference>
<proteinExistence type="predicted"/>
<accession>A0A401PDT5</accession>
<evidence type="ECO:0000313" key="3">
    <source>
        <dbReference type="Proteomes" id="UP000288216"/>
    </source>
</evidence>
<evidence type="ECO:0000313" key="2">
    <source>
        <dbReference type="EMBL" id="GCB71286.1"/>
    </source>
</evidence>